<proteinExistence type="predicted"/>
<comment type="caution">
    <text evidence="1">The sequence shown here is derived from an EMBL/GenBank/DDBJ whole genome shotgun (WGS) entry which is preliminary data.</text>
</comment>
<accession>A0A0F9C929</accession>
<dbReference type="EMBL" id="LAZR01045435">
    <property type="protein sequence ID" value="KKK98879.1"/>
    <property type="molecule type" value="Genomic_DNA"/>
</dbReference>
<organism evidence="1">
    <name type="scientific">marine sediment metagenome</name>
    <dbReference type="NCBI Taxonomy" id="412755"/>
    <lineage>
        <taxon>unclassified sequences</taxon>
        <taxon>metagenomes</taxon>
        <taxon>ecological metagenomes</taxon>
    </lineage>
</organism>
<name>A0A0F9C929_9ZZZZ</name>
<sequence length="109" mass="11207">MAVKLTTDQVTVLEARLAALEAKLAEVQTPISAWDIDAAFVGQGGALKAGVGFVITKEADTGHLILTPSSGSSSGASLADADGDTQIQVEESADEDIIRFDAEGTEVMT</sequence>
<protein>
    <submittedName>
        <fullName evidence="1">Uncharacterized protein</fullName>
    </submittedName>
</protein>
<dbReference type="AlphaFoldDB" id="A0A0F9C929"/>
<evidence type="ECO:0000313" key="1">
    <source>
        <dbReference type="EMBL" id="KKK98879.1"/>
    </source>
</evidence>
<gene>
    <name evidence="1" type="ORF">LCGC14_2638350</name>
</gene>
<feature type="non-terminal residue" evidence="1">
    <location>
        <position position="109"/>
    </location>
</feature>
<reference evidence="1" key="1">
    <citation type="journal article" date="2015" name="Nature">
        <title>Complex archaea that bridge the gap between prokaryotes and eukaryotes.</title>
        <authorList>
            <person name="Spang A."/>
            <person name="Saw J.H."/>
            <person name="Jorgensen S.L."/>
            <person name="Zaremba-Niedzwiedzka K."/>
            <person name="Martijn J."/>
            <person name="Lind A.E."/>
            <person name="van Eijk R."/>
            <person name="Schleper C."/>
            <person name="Guy L."/>
            <person name="Ettema T.J."/>
        </authorList>
    </citation>
    <scope>NUCLEOTIDE SEQUENCE</scope>
</reference>